<dbReference type="KEGG" id="amim:MIM_c33440"/>
<dbReference type="HOGENOM" id="CLU_042088_2_1_4"/>
<dbReference type="PANTHER" id="PTHR13812">
    <property type="entry name" value="KETIMINE REDUCTASE MU-CRYSTALLIN"/>
    <property type="match status" value="1"/>
</dbReference>
<dbReference type="RefSeq" id="WP_025374082.1">
    <property type="nucleotide sequence ID" value="NZ_CP003915.1"/>
</dbReference>
<evidence type="ECO:0000313" key="1">
    <source>
        <dbReference type="EMBL" id="AHG65405.1"/>
    </source>
</evidence>
<dbReference type="PIRSF" id="PIRSF001439">
    <property type="entry name" value="CryM"/>
    <property type="match status" value="1"/>
</dbReference>
<dbReference type="GO" id="GO:0005737">
    <property type="term" value="C:cytoplasm"/>
    <property type="evidence" value="ECO:0007669"/>
    <property type="project" value="TreeGrafter"/>
</dbReference>
<dbReference type="OrthoDB" id="5293744at2"/>
<dbReference type="PATRIC" id="fig|1247726.3.peg.3699"/>
<dbReference type="SUPFAM" id="SSF51735">
    <property type="entry name" value="NAD(P)-binding Rossmann-fold domains"/>
    <property type="match status" value="1"/>
</dbReference>
<dbReference type="InterPro" id="IPR023401">
    <property type="entry name" value="ODC_N"/>
</dbReference>
<keyword evidence="2" id="KW-1185">Reference proteome</keyword>
<accession>W0PIQ9</accession>
<sequence length="302" mass="32570">MQHITDRMVDEIISPRQAQNVLRNAFLNHACGKAAMQSRIRTEAERIKLSTLGAVIPEQGVVGAKVYTTIEGQFNFVILLFSSKTGKPLATLDAGALTRIRTAACSVLAARVLARTDARTLGVFGVGVQGQEHVVQMAESFKLDQILIADPYADEGIAQRLAERTNVAVRFAETKEIASTSDIIVTASRSQTPVFSGKLLKPGAFVAAIGSSLPTTRELDDHALARAQTIVVEWKYQAMAEAGDLAQADSTLLSEEKLVELSSVLSGERQRQSDDDIFVYKAVGVGLEDIALAGLAYQLLKK</sequence>
<dbReference type="PANTHER" id="PTHR13812:SF19">
    <property type="entry name" value="KETIMINE REDUCTASE MU-CRYSTALLIN"/>
    <property type="match status" value="1"/>
</dbReference>
<dbReference type="Pfam" id="PF02423">
    <property type="entry name" value="OCD_Mu_crystall"/>
    <property type="match status" value="1"/>
</dbReference>
<dbReference type="Gene3D" id="3.40.50.720">
    <property type="entry name" value="NAD(P)-binding Rossmann-like Domain"/>
    <property type="match status" value="1"/>
</dbReference>
<organism evidence="1 2">
    <name type="scientific">Advenella mimigardefordensis (strain DSM 17166 / LMG 22922 / DPN7)</name>
    <dbReference type="NCBI Taxonomy" id="1247726"/>
    <lineage>
        <taxon>Bacteria</taxon>
        <taxon>Pseudomonadati</taxon>
        <taxon>Pseudomonadota</taxon>
        <taxon>Betaproteobacteria</taxon>
        <taxon>Burkholderiales</taxon>
        <taxon>Alcaligenaceae</taxon>
    </lineage>
</organism>
<protein>
    <submittedName>
        <fullName evidence="1">Putative ornithine cyclodeaminase</fullName>
    </submittedName>
</protein>
<evidence type="ECO:0000313" key="2">
    <source>
        <dbReference type="Proteomes" id="UP000019095"/>
    </source>
</evidence>
<dbReference type="STRING" id="1247726.MIM_c33440"/>
<proteinExistence type="predicted"/>
<dbReference type="InterPro" id="IPR003462">
    <property type="entry name" value="ODC_Mu_crystall"/>
</dbReference>
<dbReference type="Proteomes" id="UP000019095">
    <property type="component" value="Chromosome"/>
</dbReference>
<dbReference type="eggNOG" id="COG2423">
    <property type="taxonomic scope" value="Bacteria"/>
</dbReference>
<dbReference type="InterPro" id="IPR036291">
    <property type="entry name" value="NAD(P)-bd_dom_sf"/>
</dbReference>
<reference evidence="1 2" key="1">
    <citation type="journal article" date="2014" name="Microbiology">
        <title>Unravelling the complete genome sequence of Advenella mimigardefordensis strain DPN7T and novel insights in the catabolism of the xenobiotic polythioester precursor 3,3'-dithiodipropionate.</title>
        <authorList>
            <person name="Wubbeler J.H."/>
            <person name="Hiessl S."/>
            <person name="Schuldes J."/>
            <person name="Thurmer A."/>
            <person name="Daniel R."/>
            <person name="Steinbuchel A."/>
        </authorList>
    </citation>
    <scope>NUCLEOTIDE SEQUENCE [LARGE SCALE GENOMIC DNA]</scope>
    <source>
        <strain evidence="2">DSM 17166 / LMG 22922 / DPN7</strain>
    </source>
</reference>
<gene>
    <name evidence="1" type="ORF">MIM_c33440</name>
</gene>
<dbReference type="AlphaFoldDB" id="W0PIQ9"/>
<name>W0PIQ9_ADVMD</name>
<dbReference type="EMBL" id="CP003915">
    <property type="protein sequence ID" value="AHG65405.1"/>
    <property type="molecule type" value="Genomic_DNA"/>
</dbReference>
<dbReference type="Gene3D" id="3.30.1780.10">
    <property type="entry name" value="ornithine cyclodeaminase, domain 1"/>
    <property type="match status" value="1"/>
</dbReference>